<dbReference type="GO" id="GO:0051087">
    <property type="term" value="F:protein-folding chaperone binding"/>
    <property type="evidence" value="ECO:0007669"/>
    <property type="project" value="InterPro"/>
</dbReference>
<dbReference type="PROSITE" id="PS51048">
    <property type="entry name" value="SGS"/>
    <property type="match status" value="1"/>
</dbReference>
<dbReference type="OrthoDB" id="1898560at2759"/>
<dbReference type="Proteomes" id="UP000565441">
    <property type="component" value="Unassembled WGS sequence"/>
</dbReference>
<reference evidence="3 4" key="1">
    <citation type="journal article" date="2020" name="ISME J.">
        <title>Uncovering the hidden diversity of litter-decomposition mechanisms in mushroom-forming fungi.</title>
        <authorList>
            <person name="Floudas D."/>
            <person name="Bentzer J."/>
            <person name="Ahren D."/>
            <person name="Johansson T."/>
            <person name="Persson P."/>
            <person name="Tunlid A."/>
        </authorList>
    </citation>
    <scope>NUCLEOTIDE SEQUENCE [LARGE SCALE GENOMIC DNA]</scope>
    <source>
        <strain evidence="3 4">CBS 661.87</strain>
    </source>
</reference>
<accession>A0A8H5HK67</accession>
<protein>
    <recommendedName>
        <fullName evidence="5">SGS-domain-containing protein</fullName>
    </recommendedName>
</protein>
<name>A0A8H5HK67_9AGAR</name>
<gene>
    <name evidence="3" type="ORF">D9615_001505</name>
</gene>
<dbReference type="PROSITE" id="PS51203">
    <property type="entry name" value="CS"/>
    <property type="match status" value="1"/>
</dbReference>
<sequence>MMSSSRRDPHVSNSSSQSTMAALRHEFYETDQVVTISIFDRGADPADVSVNFAPRKLSYTHGEKSLVLEPLKGQIDPSASQFTIGKVKVEVRLAKMNAGRWGELVGDSPDREPFVDYLCLGAYLVPTALATSAALSAAPNTTSVKPKKNWEGITTEILGSDKEKTTEEDPNVGGDSTLNTFFQKIFKDADEDTKRAMMKSYQESGGTTLSTNWEEVKKAPVEVKPPSGSEWKKWN</sequence>
<dbReference type="EMBL" id="JAACJP010000004">
    <property type="protein sequence ID" value="KAF5384854.1"/>
    <property type="molecule type" value="Genomic_DNA"/>
</dbReference>
<feature type="domain" description="CS" evidence="2">
    <location>
        <begin position="20"/>
        <end position="105"/>
    </location>
</feature>
<organism evidence="3 4">
    <name type="scientific">Tricholomella constricta</name>
    <dbReference type="NCBI Taxonomy" id="117010"/>
    <lineage>
        <taxon>Eukaryota</taxon>
        <taxon>Fungi</taxon>
        <taxon>Dikarya</taxon>
        <taxon>Basidiomycota</taxon>
        <taxon>Agaricomycotina</taxon>
        <taxon>Agaricomycetes</taxon>
        <taxon>Agaricomycetidae</taxon>
        <taxon>Agaricales</taxon>
        <taxon>Tricholomatineae</taxon>
        <taxon>Lyophyllaceae</taxon>
        <taxon>Tricholomella</taxon>
    </lineage>
</organism>
<evidence type="ECO:0008006" key="5">
    <source>
        <dbReference type="Google" id="ProtNLM"/>
    </source>
</evidence>
<dbReference type="SUPFAM" id="SSF49764">
    <property type="entry name" value="HSP20-like chaperones"/>
    <property type="match status" value="1"/>
</dbReference>
<dbReference type="Pfam" id="PF05002">
    <property type="entry name" value="SGS"/>
    <property type="match status" value="1"/>
</dbReference>
<dbReference type="Pfam" id="PF04969">
    <property type="entry name" value="CS"/>
    <property type="match status" value="1"/>
</dbReference>
<evidence type="ECO:0000259" key="1">
    <source>
        <dbReference type="PROSITE" id="PS51048"/>
    </source>
</evidence>
<dbReference type="InterPro" id="IPR008978">
    <property type="entry name" value="HSP20-like_chaperone"/>
</dbReference>
<dbReference type="InterPro" id="IPR007052">
    <property type="entry name" value="CS_dom"/>
</dbReference>
<evidence type="ECO:0000313" key="3">
    <source>
        <dbReference type="EMBL" id="KAF5384854.1"/>
    </source>
</evidence>
<comment type="caution">
    <text evidence="3">The sequence shown here is derived from an EMBL/GenBank/DDBJ whole genome shotgun (WGS) entry which is preliminary data.</text>
</comment>
<dbReference type="CDD" id="cd06466">
    <property type="entry name" value="p23_CS_SGT1_like"/>
    <property type="match status" value="1"/>
</dbReference>
<feature type="domain" description="SGS" evidence="1">
    <location>
        <begin position="137"/>
        <end position="235"/>
    </location>
</feature>
<keyword evidence="4" id="KW-1185">Reference proteome</keyword>
<evidence type="ECO:0000313" key="4">
    <source>
        <dbReference type="Proteomes" id="UP000565441"/>
    </source>
</evidence>
<proteinExistence type="predicted"/>
<dbReference type="AlphaFoldDB" id="A0A8H5HK67"/>
<dbReference type="PANTHER" id="PTHR45862">
    <property type="entry name" value="PROTEIN SGT1 HOMOLOG"/>
    <property type="match status" value="1"/>
</dbReference>
<dbReference type="InterPro" id="IPR007699">
    <property type="entry name" value="SGS_dom"/>
</dbReference>
<dbReference type="Gene3D" id="2.60.40.790">
    <property type="match status" value="1"/>
</dbReference>
<dbReference type="InterPro" id="IPR044563">
    <property type="entry name" value="Sgt1-like"/>
</dbReference>
<evidence type="ECO:0000259" key="2">
    <source>
        <dbReference type="PROSITE" id="PS51203"/>
    </source>
</evidence>